<keyword evidence="5" id="KW-1185">Reference proteome</keyword>
<dbReference type="Proteomes" id="UP000785679">
    <property type="component" value="Unassembled WGS sequence"/>
</dbReference>
<dbReference type="InterPro" id="IPR001394">
    <property type="entry name" value="Peptidase_C19_UCH"/>
</dbReference>
<dbReference type="GO" id="GO:0031647">
    <property type="term" value="P:regulation of protein stability"/>
    <property type="evidence" value="ECO:0007669"/>
    <property type="project" value="TreeGrafter"/>
</dbReference>
<reference evidence="4" key="1">
    <citation type="submission" date="2019-06" db="EMBL/GenBank/DDBJ databases">
        <authorList>
            <person name="Zheng W."/>
        </authorList>
    </citation>
    <scope>NUCLEOTIDE SEQUENCE</scope>
    <source>
        <strain evidence="4">QDHG01</strain>
    </source>
</reference>
<evidence type="ECO:0000256" key="2">
    <source>
        <dbReference type="SAM" id="MobiDB-lite"/>
    </source>
</evidence>
<sequence>MMRKRGIQSRHLVDNLGRLFASMLLANRKYVDPTSVLKSLTDDFGNQIHVGEQRDLGEFNLNFLERIEEGLGERKQEQADSIALMVDQSPSHFVRQSSLADCFESPKFSIEERKQDDSSMISPISTQERSDETRQNTPPVRQPGMGAEQVPHPPMSDLFFGSKIETLNRVKIDQDGKQTENRSNRKERLGPINLDISANHRIYESWDGAFQSELKDFLKQPDQKCFQESWILDRPQILFFSLNRVRYSHEQQRVVKCHDHFSFDKVIYADMFLYKNNERASQIREDIEKMKVQAKRITEELRQFQSYNNDSHLSLVKQFQNCEGYLREQLELGGSKRSVTSSVSDEQLASVVQALSLLKSSVQQKVDELEAQLKRITEQLDTAFIQQKECPYYLHSIIVHDGQYAESGHYYSFIYDRASQGWYRFNDHNASKVESEIDVFEESLGGKGNNKCAYSLVYVNQKIANMLEKMPFQKYSAIENLTGLVSGAMRKQVNEQNQKFYKEKVDYFVEKTTKSIVEKVKQREEILRQYSDTTNTILLPQLMSFPAYLKTMNKVQLAKWVILNDIIREEHPAQLSLYNLPHDDVVYVALAQRYFSKQFLLTGEGDRSLLLGQFALFRQTLKNSSLSTFVMLNMQIENHQWRQSIEVYLYLKSQHQVSQNGSPIQTQTQVGLCLDACRIFMLAMLIEMNKAISMKDIESALQYANVVAIICILILESSDPHHKQALLCIDRAMVLAKDRLTTPIFTKEHEKRFADILTKIKKANLARNEKLEATIPQSVELELSIYESLSFEQNQWQEGWRPESIAYRYYNVLNQFKHQYEIPMEWHTQIMNQQNPFSKEKLYDFEKQRLGIDIKKIGSKRTGSFFGL</sequence>
<evidence type="ECO:0000313" key="5">
    <source>
        <dbReference type="Proteomes" id="UP000785679"/>
    </source>
</evidence>
<dbReference type="InterPro" id="IPR038765">
    <property type="entry name" value="Papain-like_cys_pep_sf"/>
</dbReference>
<dbReference type="EMBL" id="RRYP01000815">
    <property type="protein sequence ID" value="TNV86827.1"/>
    <property type="molecule type" value="Genomic_DNA"/>
</dbReference>
<dbReference type="PROSITE" id="PS00973">
    <property type="entry name" value="USP_2"/>
    <property type="match status" value="1"/>
</dbReference>
<organism evidence="4 5">
    <name type="scientific">Halteria grandinella</name>
    <dbReference type="NCBI Taxonomy" id="5974"/>
    <lineage>
        <taxon>Eukaryota</taxon>
        <taxon>Sar</taxon>
        <taxon>Alveolata</taxon>
        <taxon>Ciliophora</taxon>
        <taxon>Intramacronucleata</taxon>
        <taxon>Spirotrichea</taxon>
        <taxon>Stichotrichia</taxon>
        <taxon>Sporadotrichida</taxon>
        <taxon>Halteriidae</taxon>
        <taxon>Halteria</taxon>
    </lineage>
</organism>
<keyword evidence="1" id="KW-0175">Coiled coil</keyword>
<dbReference type="GO" id="GO:0016579">
    <property type="term" value="P:protein deubiquitination"/>
    <property type="evidence" value="ECO:0007669"/>
    <property type="project" value="InterPro"/>
</dbReference>
<dbReference type="Gene3D" id="3.90.70.10">
    <property type="entry name" value="Cysteine proteinases"/>
    <property type="match status" value="1"/>
</dbReference>
<evidence type="ECO:0000313" key="4">
    <source>
        <dbReference type="EMBL" id="TNV86827.1"/>
    </source>
</evidence>
<dbReference type="GO" id="GO:0005829">
    <property type="term" value="C:cytosol"/>
    <property type="evidence" value="ECO:0007669"/>
    <property type="project" value="TreeGrafter"/>
</dbReference>
<dbReference type="PROSITE" id="PS50235">
    <property type="entry name" value="USP_3"/>
    <property type="match status" value="1"/>
</dbReference>
<dbReference type="PANTHER" id="PTHR24006">
    <property type="entry name" value="UBIQUITIN CARBOXYL-TERMINAL HYDROLASE"/>
    <property type="match status" value="1"/>
</dbReference>
<proteinExistence type="predicted"/>
<dbReference type="GO" id="GO:0005634">
    <property type="term" value="C:nucleus"/>
    <property type="evidence" value="ECO:0007669"/>
    <property type="project" value="TreeGrafter"/>
</dbReference>
<dbReference type="CDD" id="cd02257">
    <property type="entry name" value="Peptidase_C19"/>
    <property type="match status" value="1"/>
</dbReference>
<comment type="caution">
    <text evidence="4">The sequence shown here is derived from an EMBL/GenBank/DDBJ whole genome shotgun (WGS) entry which is preliminary data.</text>
</comment>
<dbReference type="InterPro" id="IPR018200">
    <property type="entry name" value="USP_CS"/>
</dbReference>
<gene>
    <name evidence="4" type="ORF">FGO68_gene17503</name>
</gene>
<dbReference type="AlphaFoldDB" id="A0A8J8P2I7"/>
<dbReference type="InterPro" id="IPR028889">
    <property type="entry name" value="USP"/>
</dbReference>
<dbReference type="Pfam" id="PF00443">
    <property type="entry name" value="UCH"/>
    <property type="match status" value="1"/>
</dbReference>
<feature type="domain" description="USP" evidence="3">
    <location>
        <begin position="1"/>
        <end position="461"/>
    </location>
</feature>
<dbReference type="GO" id="GO:0004843">
    <property type="term" value="F:cysteine-type deubiquitinase activity"/>
    <property type="evidence" value="ECO:0007669"/>
    <property type="project" value="InterPro"/>
</dbReference>
<feature type="region of interest" description="Disordered" evidence="2">
    <location>
        <begin position="110"/>
        <end position="151"/>
    </location>
</feature>
<feature type="compositionally biased region" description="Polar residues" evidence="2">
    <location>
        <begin position="118"/>
        <end position="127"/>
    </location>
</feature>
<name>A0A8J8P2I7_HALGN</name>
<dbReference type="InterPro" id="IPR050164">
    <property type="entry name" value="Peptidase_C19"/>
</dbReference>
<protein>
    <recommendedName>
        <fullName evidence="3">USP domain-containing protein</fullName>
    </recommendedName>
</protein>
<dbReference type="SUPFAM" id="SSF54001">
    <property type="entry name" value="Cysteine proteinases"/>
    <property type="match status" value="1"/>
</dbReference>
<dbReference type="PANTHER" id="PTHR24006:SF644">
    <property type="entry name" value="UBIQUITIN CARBOXYL-TERMINAL HYDROLASE 7"/>
    <property type="match status" value="1"/>
</dbReference>
<evidence type="ECO:0000256" key="1">
    <source>
        <dbReference type="SAM" id="Coils"/>
    </source>
</evidence>
<feature type="coiled-coil region" evidence="1">
    <location>
        <begin position="352"/>
        <end position="386"/>
    </location>
</feature>
<accession>A0A8J8P2I7</accession>
<dbReference type="OrthoDB" id="2420415at2759"/>
<evidence type="ECO:0000259" key="3">
    <source>
        <dbReference type="PROSITE" id="PS50235"/>
    </source>
</evidence>